<dbReference type="InterPro" id="IPR009003">
    <property type="entry name" value="Peptidase_S1_PA"/>
</dbReference>
<evidence type="ECO:0000256" key="3">
    <source>
        <dbReference type="ARBA" id="ARBA00022801"/>
    </source>
</evidence>
<dbReference type="SUPFAM" id="SSF50494">
    <property type="entry name" value="Trypsin-like serine proteases"/>
    <property type="match status" value="1"/>
</dbReference>
<dbReference type="InterPro" id="IPR043504">
    <property type="entry name" value="Peptidase_S1_PA_chymotrypsin"/>
</dbReference>
<dbReference type="SUPFAM" id="SSF50156">
    <property type="entry name" value="PDZ domain-like"/>
    <property type="match status" value="1"/>
</dbReference>
<proteinExistence type="inferred from homology"/>
<feature type="domain" description="PDZ" evidence="6">
    <location>
        <begin position="280"/>
        <end position="384"/>
    </location>
</feature>
<keyword evidence="4" id="KW-0720">Serine protease</keyword>
<dbReference type="Pfam" id="PF13365">
    <property type="entry name" value="Trypsin_2"/>
    <property type="match status" value="1"/>
</dbReference>
<keyword evidence="3" id="KW-0378">Hydrolase</keyword>
<dbReference type="InterPro" id="IPR001478">
    <property type="entry name" value="PDZ"/>
</dbReference>
<evidence type="ECO:0000259" key="6">
    <source>
        <dbReference type="Pfam" id="PF13180"/>
    </source>
</evidence>
<feature type="signal peptide" evidence="5">
    <location>
        <begin position="1"/>
        <end position="28"/>
    </location>
</feature>
<evidence type="ECO:0000256" key="1">
    <source>
        <dbReference type="ARBA" id="ARBA00010541"/>
    </source>
</evidence>
<dbReference type="RefSeq" id="WP_105330928.1">
    <property type="nucleotide sequence ID" value="NZ_PUHY01000012.1"/>
</dbReference>
<dbReference type="PANTHER" id="PTHR43343:SF3">
    <property type="entry name" value="PROTEASE DO-LIKE 8, CHLOROPLASTIC"/>
    <property type="match status" value="1"/>
</dbReference>
<sequence length="388" mass="42032">MHASRISLTTCFLASLLFSFASFEASFAQLRLAPPPSVEWANPQQGEWRVAGDSADEDLGLTPDEKRNILVYERGNRAVVHITTRSVQIDNFYLMERPAEGSGSGSILDKTGLILTNYHVIEDAREIRVTLFNGESYVASLVGQDPVNDIAVLKIDAPQDVLFPVRYGDSSKLRVGQQVYAIGNPFGLERTMTIGIISSLNRVLPSRSGRTMKSIIQIDAALNRGNSGGPLFDSSGRLIGMNTAIASRTGENTGVGFAIPISAVKRVVPQLVENGRVIRPDIGITRVYQTEQGLMVATVAQGGPVDQAGIRGFRLVREQIQRGPFVYEQTRIDRSEADTIIGIDGQRVQTADDLLSVVENKKPGEEVVLAVVRGGEKVSVPVTLGEGD</sequence>
<evidence type="ECO:0000313" key="8">
    <source>
        <dbReference type="Proteomes" id="UP000238322"/>
    </source>
</evidence>
<evidence type="ECO:0000256" key="4">
    <source>
        <dbReference type="ARBA" id="ARBA00022825"/>
    </source>
</evidence>
<dbReference type="Pfam" id="PF13180">
    <property type="entry name" value="PDZ_2"/>
    <property type="match status" value="1"/>
</dbReference>
<keyword evidence="2 7" id="KW-0645">Protease</keyword>
<name>A0A2S8FIA1_9BACT</name>
<reference evidence="7 8" key="1">
    <citation type="submission" date="2018-02" db="EMBL/GenBank/DDBJ databases">
        <title>Comparative genomes isolates from brazilian mangrove.</title>
        <authorList>
            <person name="Araujo J.E."/>
            <person name="Taketani R.G."/>
            <person name="Silva M.C.P."/>
            <person name="Loureco M.V."/>
            <person name="Andreote F.D."/>
        </authorList>
    </citation>
    <scope>NUCLEOTIDE SEQUENCE [LARGE SCALE GENOMIC DNA]</scope>
    <source>
        <strain evidence="7 8">Hex-1 MGV</strain>
    </source>
</reference>
<dbReference type="InterPro" id="IPR051201">
    <property type="entry name" value="Chloro_Bact_Ser_Proteases"/>
</dbReference>
<dbReference type="Proteomes" id="UP000238322">
    <property type="component" value="Unassembled WGS sequence"/>
</dbReference>
<dbReference type="OrthoDB" id="248175at2"/>
<dbReference type="Gene3D" id="2.30.42.10">
    <property type="match status" value="1"/>
</dbReference>
<dbReference type="Gene3D" id="2.40.10.10">
    <property type="entry name" value="Trypsin-like serine proteases"/>
    <property type="match status" value="2"/>
</dbReference>
<dbReference type="InterPro" id="IPR036034">
    <property type="entry name" value="PDZ_sf"/>
</dbReference>
<dbReference type="FunFam" id="2.40.10.10:FF:000001">
    <property type="entry name" value="Periplasmic serine protease DegS"/>
    <property type="match status" value="1"/>
</dbReference>
<dbReference type="AlphaFoldDB" id="A0A2S8FIA1"/>
<comment type="caution">
    <text evidence="7">The sequence shown here is derived from an EMBL/GenBank/DDBJ whole genome shotgun (WGS) entry which is preliminary data.</text>
</comment>
<gene>
    <name evidence="7" type="ORF">C5Y83_16800</name>
</gene>
<dbReference type="GO" id="GO:0004252">
    <property type="term" value="F:serine-type endopeptidase activity"/>
    <property type="evidence" value="ECO:0007669"/>
    <property type="project" value="InterPro"/>
</dbReference>
<dbReference type="PANTHER" id="PTHR43343">
    <property type="entry name" value="PEPTIDASE S12"/>
    <property type="match status" value="1"/>
</dbReference>
<organism evidence="7 8">
    <name type="scientific">Blastopirellula marina</name>
    <dbReference type="NCBI Taxonomy" id="124"/>
    <lineage>
        <taxon>Bacteria</taxon>
        <taxon>Pseudomonadati</taxon>
        <taxon>Planctomycetota</taxon>
        <taxon>Planctomycetia</taxon>
        <taxon>Pirellulales</taxon>
        <taxon>Pirellulaceae</taxon>
        <taxon>Blastopirellula</taxon>
    </lineage>
</organism>
<feature type="chain" id="PRO_5015740714" evidence="5">
    <location>
        <begin position="29"/>
        <end position="388"/>
    </location>
</feature>
<dbReference type="GO" id="GO:0006508">
    <property type="term" value="P:proteolysis"/>
    <property type="evidence" value="ECO:0007669"/>
    <property type="project" value="UniProtKB-KW"/>
</dbReference>
<dbReference type="InterPro" id="IPR001940">
    <property type="entry name" value="Peptidase_S1C"/>
</dbReference>
<dbReference type="PRINTS" id="PR00834">
    <property type="entry name" value="PROTEASES2C"/>
</dbReference>
<accession>A0A2S8FIA1</accession>
<keyword evidence="5" id="KW-0732">Signal</keyword>
<evidence type="ECO:0000256" key="5">
    <source>
        <dbReference type="SAM" id="SignalP"/>
    </source>
</evidence>
<evidence type="ECO:0000313" key="7">
    <source>
        <dbReference type="EMBL" id="PQO31915.1"/>
    </source>
</evidence>
<evidence type="ECO:0000256" key="2">
    <source>
        <dbReference type="ARBA" id="ARBA00022670"/>
    </source>
</evidence>
<protein>
    <submittedName>
        <fullName evidence="7">Serine protease</fullName>
    </submittedName>
</protein>
<comment type="similarity">
    <text evidence="1">Belongs to the peptidase S1C family.</text>
</comment>
<dbReference type="EMBL" id="PUHY01000012">
    <property type="protein sequence ID" value="PQO31915.1"/>
    <property type="molecule type" value="Genomic_DNA"/>
</dbReference>